<gene>
    <name evidence="2" type="ORF">B296_00018051</name>
</gene>
<dbReference type="Proteomes" id="UP000287651">
    <property type="component" value="Unassembled WGS sequence"/>
</dbReference>
<name>A0A426ZMS0_ENSVE</name>
<feature type="compositionally biased region" description="Polar residues" evidence="1">
    <location>
        <begin position="72"/>
        <end position="95"/>
    </location>
</feature>
<evidence type="ECO:0000313" key="2">
    <source>
        <dbReference type="EMBL" id="RRT65278.1"/>
    </source>
</evidence>
<feature type="region of interest" description="Disordered" evidence="1">
    <location>
        <begin position="71"/>
        <end position="95"/>
    </location>
</feature>
<protein>
    <submittedName>
        <fullName evidence="2">Uncharacterized protein</fullName>
    </submittedName>
</protein>
<reference evidence="2 3" key="1">
    <citation type="journal article" date="2014" name="Agronomy (Basel)">
        <title>A Draft Genome Sequence for Ensete ventricosum, the Drought-Tolerant Tree Against Hunger.</title>
        <authorList>
            <person name="Harrison J."/>
            <person name="Moore K.A."/>
            <person name="Paszkiewicz K."/>
            <person name="Jones T."/>
            <person name="Grant M."/>
            <person name="Ambacheew D."/>
            <person name="Muzemil S."/>
            <person name="Studholme D.J."/>
        </authorList>
    </citation>
    <scope>NUCLEOTIDE SEQUENCE [LARGE SCALE GENOMIC DNA]</scope>
</reference>
<dbReference type="AlphaFoldDB" id="A0A426ZMS0"/>
<evidence type="ECO:0000256" key="1">
    <source>
        <dbReference type="SAM" id="MobiDB-lite"/>
    </source>
</evidence>
<organism evidence="2 3">
    <name type="scientific">Ensete ventricosum</name>
    <name type="common">Abyssinian banana</name>
    <name type="synonym">Musa ensete</name>
    <dbReference type="NCBI Taxonomy" id="4639"/>
    <lineage>
        <taxon>Eukaryota</taxon>
        <taxon>Viridiplantae</taxon>
        <taxon>Streptophyta</taxon>
        <taxon>Embryophyta</taxon>
        <taxon>Tracheophyta</taxon>
        <taxon>Spermatophyta</taxon>
        <taxon>Magnoliopsida</taxon>
        <taxon>Liliopsida</taxon>
        <taxon>Zingiberales</taxon>
        <taxon>Musaceae</taxon>
        <taxon>Ensete</taxon>
    </lineage>
</organism>
<comment type="caution">
    <text evidence="2">The sequence shown here is derived from an EMBL/GenBank/DDBJ whole genome shotgun (WGS) entry which is preliminary data.</text>
</comment>
<evidence type="ECO:0000313" key="3">
    <source>
        <dbReference type="Proteomes" id="UP000287651"/>
    </source>
</evidence>
<accession>A0A426ZMS0</accession>
<proteinExistence type="predicted"/>
<dbReference type="EMBL" id="AMZH03005869">
    <property type="protein sequence ID" value="RRT65278.1"/>
    <property type="molecule type" value="Genomic_DNA"/>
</dbReference>
<sequence length="95" mass="10396">MGTARIGRFIPVQPKTGTRSAHYRAIPPIEAASTPLPPKIGRRKRCFSPCVGFMERASFSPRLTGRFLLPAQASQEDISSPNAGRRSISSRGEKE</sequence>